<keyword evidence="2" id="KW-0645">Protease</keyword>
<dbReference type="EMBL" id="JSYN01000015">
    <property type="protein sequence ID" value="KIA93378.1"/>
    <property type="molecule type" value="Genomic_DNA"/>
</dbReference>
<dbReference type="Proteomes" id="UP000031246">
    <property type="component" value="Unassembled WGS sequence"/>
</dbReference>
<keyword evidence="3 6" id="KW-0378">Hydrolase</keyword>
<gene>
    <name evidence="6" type="ORF">OC25_13155</name>
</gene>
<sequence>MENQYGICRVAVAPLRADASDRSEIVSQLLFGEHVEIIQKEERWWLVQNGYDGYEGWMDFRQLAPISQDQFVEMHDCHLLAPLSFNNTLTAEDGSLYHLCPGSNLPFLKDGICYAGAERYKLGFDAHNNQKTDFKTDVTATAKFFQNIPYLWGGRNLFGLDCSGFTQLVFKILGIKLNRDASQQAEQGELVGFLAECRPGDVAFFDNDEGKITHVGIMLSPNEIIHASAKVKIDPIDDQGIFNKELGKYSHKLRIIKRFVE</sequence>
<accession>A0A0C1FNU8</accession>
<evidence type="ECO:0000256" key="2">
    <source>
        <dbReference type="ARBA" id="ARBA00022670"/>
    </source>
</evidence>
<dbReference type="Gene3D" id="3.90.1720.10">
    <property type="entry name" value="endopeptidase domain like (from Nostoc punctiforme)"/>
    <property type="match status" value="1"/>
</dbReference>
<evidence type="ECO:0000256" key="3">
    <source>
        <dbReference type="ARBA" id="ARBA00022801"/>
    </source>
</evidence>
<dbReference type="SUPFAM" id="SSF54001">
    <property type="entry name" value="Cysteine proteinases"/>
    <property type="match status" value="1"/>
</dbReference>
<dbReference type="InterPro" id="IPR038765">
    <property type="entry name" value="Papain-like_cys_pep_sf"/>
</dbReference>
<dbReference type="PANTHER" id="PTHR47053:SF1">
    <property type="entry name" value="MUREIN DD-ENDOPEPTIDASE MEPH-RELATED"/>
    <property type="match status" value="1"/>
</dbReference>
<dbReference type="Pfam" id="PF00877">
    <property type="entry name" value="NLPC_P60"/>
    <property type="match status" value="1"/>
</dbReference>
<dbReference type="OrthoDB" id="9813368at2"/>
<comment type="caution">
    <text evidence="6">The sequence shown here is derived from an EMBL/GenBank/DDBJ whole genome shotgun (WGS) entry which is preliminary data.</text>
</comment>
<dbReference type="GO" id="GO:0006508">
    <property type="term" value="P:proteolysis"/>
    <property type="evidence" value="ECO:0007669"/>
    <property type="project" value="UniProtKB-KW"/>
</dbReference>
<reference evidence="6 7" key="1">
    <citation type="submission" date="2014-10" db="EMBL/GenBank/DDBJ databases">
        <title>Pedobacter Kyungheensis.</title>
        <authorList>
            <person name="Anderson B.M."/>
            <person name="Newman J.D."/>
        </authorList>
    </citation>
    <scope>NUCLEOTIDE SEQUENCE [LARGE SCALE GENOMIC DNA]</scope>
    <source>
        <strain evidence="6 7">KACC 16221</strain>
    </source>
</reference>
<keyword evidence="4" id="KW-0788">Thiol protease</keyword>
<dbReference type="InterPro" id="IPR041382">
    <property type="entry name" value="SH3_16"/>
</dbReference>
<dbReference type="Gene3D" id="2.30.30.40">
    <property type="entry name" value="SH3 Domains"/>
    <property type="match status" value="1"/>
</dbReference>
<feature type="domain" description="NlpC/P60" evidence="5">
    <location>
        <begin position="132"/>
        <end position="260"/>
    </location>
</feature>
<keyword evidence="7" id="KW-1185">Reference proteome</keyword>
<protein>
    <submittedName>
        <fullName evidence="6">Hydrolase</fullName>
    </submittedName>
</protein>
<dbReference type="InterPro" id="IPR051202">
    <property type="entry name" value="Peptidase_C40"/>
</dbReference>
<dbReference type="AlphaFoldDB" id="A0A0C1FNU8"/>
<organism evidence="6 7">
    <name type="scientific">Pedobacter kyungheensis</name>
    <dbReference type="NCBI Taxonomy" id="1069985"/>
    <lineage>
        <taxon>Bacteria</taxon>
        <taxon>Pseudomonadati</taxon>
        <taxon>Bacteroidota</taxon>
        <taxon>Sphingobacteriia</taxon>
        <taxon>Sphingobacteriales</taxon>
        <taxon>Sphingobacteriaceae</taxon>
        <taxon>Pedobacter</taxon>
    </lineage>
</organism>
<dbReference type="GO" id="GO:0008234">
    <property type="term" value="F:cysteine-type peptidase activity"/>
    <property type="evidence" value="ECO:0007669"/>
    <property type="project" value="UniProtKB-KW"/>
</dbReference>
<dbReference type="PROSITE" id="PS51935">
    <property type="entry name" value="NLPC_P60"/>
    <property type="match status" value="1"/>
</dbReference>
<evidence type="ECO:0000313" key="7">
    <source>
        <dbReference type="Proteomes" id="UP000031246"/>
    </source>
</evidence>
<dbReference type="Pfam" id="PF18348">
    <property type="entry name" value="SH3_16"/>
    <property type="match status" value="1"/>
</dbReference>
<proteinExistence type="inferred from homology"/>
<dbReference type="RefSeq" id="WP_039476758.1">
    <property type="nucleotide sequence ID" value="NZ_JSYN01000015.1"/>
</dbReference>
<evidence type="ECO:0000259" key="5">
    <source>
        <dbReference type="PROSITE" id="PS51935"/>
    </source>
</evidence>
<dbReference type="InterPro" id="IPR000064">
    <property type="entry name" value="NLP_P60_dom"/>
</dbReference>
<evidence type="ECO:0000256" key="1">
    <source>
        <dbReference type="ARBA" id="ARBA00007074"/>
    </source>
</evidence>
<dbReference type="PANTHER" id="PTHR47053">
    <property type="entry name" value="MUREIN DD-ENDOPEPTIDASE MEPH-RELATED"/>
    <property type="match status" value="1"/>
</dbReference>
<comment type="similarity">
    <text evidence="1">Belongs to the peptidase C40 family.</text>
</comment>
<evidence type="ECO:0000313" key="6">
    <source>
        <dbReference type="EMBL" id="KIA93378.1"/>
    </source>
</evidence>
<name>A0A0C1FNU8_9SPHI</name>
<evidence type="ECO:0000256" key="4">
    <source>
        <dbReference type="ARBA" id="ARBA00022807"/>
    </source>
</evidence>